<feature type="compositionally biased region" description="Basic residues" evidence="1">
    <location>
        <begin position="363"/>
        <end position="378"/>
    </location>
</feature>
<dbReference type="Proteomes" id="UP000030689">
    <property type="component" value="Unassembled WGS sequence"/>
</dbReference>
<evidence type="ECO:0000256" key="1">
    <source>
        <dbReference type="SAM" id="MobiDB-lite"/>
    </source>
</evidence>
<proteinExistence type="predicted"/>
<reference evidence="2 3" key="1">
    <citation type="journal article" date="2013" name="Front. Plant Sci.">
        <title>The Reference Genome of the Halophytic Plant Eutrema salsugineum.</title>
        <authorList>
            <person name="Yang R."/>
            <person name="Jarvis D.E."/>
            <person name="Chen H."/>
            <person name="Beilstein M.A."/>
            <person name="Grimwood J."/>
            <person name="Jenkins J."/>
            <person name="Shu S."/>
            <person name="Prochnik S."/>
            <person name="Xin M."/>
            <person name="Ma C."/>
            <person name="Schmutz J."/>
            <person name="Wing R.A."/>
            <person name="Mitchell-Olds T."/>
            <person name="Schumaker K.S."/>
            <person name="Wang X."/>
        </authorList>
    </citation>
    <scope>NUCLEOTIDE SEQUENCE [LARGE SCALE GENOMIC DNA]</scope>
</reference>
<name>V4LLM3_EUTSA</name>
<dbReference type="OrthoDB" id="1928288at2759"/>
<dbReference type="PANTHER" id="PTHR33167:SF18">
    <property type="entry name" value="GB|AAF67766.1"/>
    <property type="match status" value="1"/>
</dbReference>
<feature type="compositionally biased region" description="Low complexity" evidence="1">
    <location>
        <begin position="351"/>
        <end position="362"/>
    </location>
</feature>
<evidence type="ECO:0000313" key="3">
    <source>
        <dbReference type="Proteomes" id="UP000030689"/>
    </source>
</evidence>
<feature type="non-terminal residue" evidence="2">
    <location>
        <position position="488"/>
    </location>
</feature>
<gene>
    <name evidence="2" type="ORF">EUTSA_v10015619mg</name>
</gene>
<feature type="compositionally biased region" description="Basic residues" evidence="1">
    <location>
        <begin position="324"/>
        <end position="340"/>
    </location>
</feature>
<dbReference type="AlphaFoldDB" id="V4LLM3"/>
<feature type="region of interest" description="Disordered" evidence="1">
    <location>
        <begin position="216"/>
        <end position="266"/>
    </location>
</feature>
<dbReference type="PANTHER" id="PTHR33167">
    <property type="entry name" value="TRANSCRIPTION FACTOR, PUTATIVE (DUF863)-RELATED"/>
    <property type="match status" value="1"/>
</dbReference>
<evidence type="ECO:0000313" key="2">
    <source>
        <dbReference type="EMBL" id="ESQ40713.1"/>
    </source>
</evidence>
<organism evidence="2 3">
    <name type="scientific">Eutrema salsugineum</name>
    <name type="common">Saltwater cress</name>
    <name type="synonym">Sisymbrium salsugineum</name>
    <dbReference type="NCBI Taxonomy" id="72664"/>
    <lineage>
        <taxon>Eukaryota</taxon>
        <taxon>Viridiplantae</taxon>
        <taxon>Streptophyta</taxon>
        <taxon>Embryophyta</taxon>
        <taxon>Tracheophyta</taxon>
        <taxon>Spermatophyta</taxon>
        <taxon>Magnoliopsida</taxon>
        <taxon>eudicotyledons</taxon>
        <taxon>Gunneridae</taxon>
        <taxon>Pentapetalae</taxon>
        <taxon>rosids</taxon>
        <taxon>malvids</taxon>
        <taxon>Brassicales</taxon>
        <taxon>Brassicaceae</taxon>
        <taxon>Eutremeae</taxon>
        <taxon>Eutrema</taxon>
    </lineage>
</organism>
<dbReference type="OMA" id="THWMSSS"/>
<sequence>MQHKSFSLGCCNYSNRDCTTDARTGWSLFPPQDTTDTVLTNRSGVNVNVDDTFSLLYCGLYLRQLKETLKHTMLVQETVFKSQVHELHRLYWRQKELMMEMEGTRHNVAMHLDSSFPRTHWMNSSVSTYQTRDFLYEGNFTNRTEAVDNLEKSEKVVLDLELPVIEYDDREVERGLMNGEVCEVSNFLKEQSLESSNQLNKLQLDLNEPAKIEEQHSDNVLSQFPSPVTSNEIVKESDEKNEGRDSVMNEAQGQQSSGGYGIDLNMSPISSEEEVDIVNKFETEIPQECLSVSLHEKHVSKQSRGIVQALPCLDTILLWKKSSKSSVRRSRQRKKVKRGQTKGSQSKQATKGKGSSSSLSKVKSARNRKNIGKRKHCKTNMISSKGHKVVAKKIRKKSKRISLVKEGNYQEISAAEAIVDMSRKFDQESSDCITSLNRNLLWLAEICSLVVEDNELDDFEAMTLQLTEMKLEDHHKTILTSNSSNKTA</sequence>
<protein>
    <submittedName>
        <fullName evidence="2">Uncharacterized protein</fullName>
    </submittedName>
</protein>
<dbReference type="Gramene" id="ESQ40713">
    <property type="protein sequence ID" value="ESQ40713"/>
    <property type="gene ID" value="EUTSA_v10015619mg"/>
</dbReference>
<feature type="region of interest" description="Disordered" evidence="1">
    <location>
        <begin position="324"/>
        <end position="386"/>
    </location>
</feature>
<feature type="compositionally biased region" description="Basic and acidic residues" evidence="1">
    <location>
        <begin position="233"/>
        <end position="247"/>
    </location>
</feature>
<dbReference type="KEGG" id="eus:EUTSA_v10015619mg"/>
<feature type="compositionally biased region" description="Polar residues" evidence="1">
    <location>
        <begin position="218"/>
        <end position="232"/>
    </location>
</feature>
<keyword evidence="3" id="KW-1185">Reference proteome</keyword>
<dbReference type="EMBL" id="KI517464">
    <property type="protein sequence ID" value="ESQ40713.1"/>
    <property type="molecule type" value="Genomic_DNA"/>
</dbReference>
<accession>V4LLM3</accession>